<dbReference type="InterPro" id="IPR055140">
    <property type="entry name" value="Thiolase_C_2"/>
</dbReference>
<dbReference type="InterPro" id="IPR016039">
    <property type="entry name" value="Thiolase-like"/>
</dbReference>
<comment type="caution">
    <text evidence="2">The sequence shown here is derived from an EMBL/GenBank/DDBJ whole genome shotgun (WGS) entry which is preliminary data.</text>
</comment>
<keyword evidence="3" id="KW-1185">Reference proteome</keyword>
<accession>A0A6L8W8N9</accession>
<protein>
    <recommendedName>
        <fullName evidence="1">Thiolase C-terminal domain-containing protein</fullName>
    </recommendedName>
</protein>
<dbReference type="GO" id="GO:0003988">
    <property type="term" value="F:acetyl-CoA C-acyltransferase activity"/>
    <property type="evidence" value="ECO:0007669"/>
    <property type="project" value="UniProtKB-ARBA"/>
</dbReference>
<dbReference type="CDD" id="cd00829">
    <property type="entry name" value="SCP-x_thiolase"/>
    <property type="match status" value="1"/>
</dbReference>
<organism evidence="2 3">
    <name type="scientific">Sneathiella litorea</name>
    <dbReference type="NCBI Taxonomy" id="2606216"/>
    <lineage>
        <taxon>Bacteria</taxon>
        <taxon>Pseudomonadati</taxon>
        <taxon>Pseudomonadota</taxon>
        <taxon>Alphaproteobacteria</taxon>
        <taxon>Sneathiellales</taxon>
        <taxon>Sneathiellaceae</taxon>
        <taxon>Sneathiella</taxon>
    </lineage>
</organism>
<dbReference type="PIRSF" id="PIRSF000429">
    <property type="entry name" value="Ac-CoA_Ac_transf"/>
    <property type="match status" value="1"/>
</dbReference>
<evidence type="ECO:0000313" key="2">
    <source>
        <dbReference type="EMBL" id="MZR31496.1"/>
    </source>
</evidence>
<dbReference type="RefSeq" id="WP_161315998.1">
    <property type="nucleotide sequence ID" value="NZ_WTUW01000002.1"/>
</dbReference>
<dbReference type="Proteomes" id="UP000476030">
    <property type="component" value="Unassembled WGS sequence"/>
</dbReference>
<evidence type="ECO:0000313" key="3">
    <source>
        <dbReference type="Proteomes" id="UP000476030"/>
    </source>
</evidence>
<dbReference type="Pfam" id="PF22691">
    <property type="entry name" value="Thiolase_C_1"/>
    <property type="match status" value="1"/>
</dbReference>
<feature type="domain" description="Thiolase C-terminal" evidence="1">
    <location>
        <begin position="274"/>
        <end position="385"/>
    </location>
</feature>
<dbReference type="SUPFAM" id="SSF53901">
    <property type="entry name" value="Thiolase-like"/>
    <property type="match status" value="2"/>
</dbReference>
<dbReference type="EMBL" id="WTUW01000002">
    <property type="protein sequence ID" value="MZR31496.1"/>
    <property type="molecule type" value="Genomic_DNA"/>
</dbReference>
<sequence length="390" mass="41156">MSNDAHIIGIGQTPIAKRGGYDGRPELDLAAEAIRAAAADAGLQVDAIDGLVTYAIDLPGEDTYGAVLLQEVLGLPNLRHGSIVYTSGGGGACGAVALAASAVETGRATNVAVFRSVVQSEQRYGRYNPQRPFYNWTAPYGAFAPPVFYALTMRRHMELYGTTSEQLGHVAVTFRNHANRNPSARFFSQPLSMEDYLASRMIAEPYRLFDCCVESEGAAALIVTTEERARDSASRPVRVLAAEQGAGGGFGSGPIGWNNMPIEIYETGGIGDLADRLFARAGVNRENIDVAQIYDAFTGMVIVALEDYGFCARGEGGHFVEGGRIGLGGALPINTSGGHLSEGYMHGANLVLEAVRQIRGTSTAQVTDAELAFVSSVSGLTPTSALILAS</sequence>
<dbReference type="Gene3D" id="3.40.47.10">
    <property type="match status" value="1"/>
</dbReference>
<dbReference type="PANTHER" id="PTHR42870">
    <property type="entry name" value="ACETYL-COA C-ACETYLTRANSFERASE"/>
    <property type="match status" value="1"/>
</dbReference>
<dbReference type="PANTHER" id="PTHR42870:SF1">
    <property type="entry name" value="NON-SPECIFIC LIPID-TRANSFER PROTEIN-LIKE 2"/>
    <property type="match status" value="1"/>
</dbReference>
<dbReference type="InterPro" id="IPR002155">
    <property type="entry name" value="Thiolase"/>
</dbReference>
<name>A0A6L8W8N9_9PROT</name>
<proteinExistence type="predicted"/>
<reference evidence="2 3" key="1">
    <citation type="submission" date="2019-12" db="EMBL/GenBank/DDBJ databases">
        <title>Snethiella sp. nov. sp. isolated from sea sand.</title>
        <authorList>
            <person name="Kim J."/>
            <person name="Jeong S.E."/>
            <person name="Jung H.S."/>
            <person name="Jeon C.O."/>
        </authorList>
    </citation>
    <scope>NUCLEOTIDE SEQUENCE [LARGE SCALE GENOMIC DNA]</scope>
    <source>
        <strain evidence="2 3">DP05</strain>
    </source>
</reference>
<dbReference type="AlphaFoldDB" id="A0A6L8W8N9"/>
<evidence type="ECO:0000259" key="1">
    <source>
        <dbReference type="Pfam" id="PF22691"/>
    </source>
</evidence>
<gene>
    <name evidence="2" type="ORF">GQE98_12720</name>
</gene>